<evidence type="ECO:0000256" key="2">
    <source>
        <dbReference type="ARBA" id="ARBA00022692"/>
    </source>
</evidence>
<reference evidence="8" key="1">
    <citation type="submission" date="2015-01" db="EMBL/GenBank/DDBJ databases">
        <authorList>
            <person name="Andreevskaya M."/>
        </authorList>
    </citation>
    <scope>NUCLEOTIDE SEQUENCE [LARGE SCALE GENOMIC DNA]</scope>
    <source>
        <strain evidence="8">MKFS47</strain>
    </source>
</reference>
<feature type="transmembrane region" description="Helical" evidence="5">
    <location>
        <begin position="12"/>
        <end position="31"/>
    </location>
</feature>
<evidence type="ECO:0000256" key="3">
    <source>
        <dbReference type="ARBA" id="ARBA00022989"/>
    </source>
</evidence>
<protein>
    <submittedName>
        <fullName evidence="7">Rhomboid family protein</fullName>
    </submittedName>
</protein>
<feature type="transmembrane region" description="Helical" evidence="5">
    <location>
        <begin position="51"/>
        <end position="75"/>
    </location>
</feature>
<feature type="transmembrane region" description="Helical" evidence="5">
    <location>
        <begin position="87"/>
        <end position="108"/>
    </location>
</feature>
<feature type="transmembrane region" description="Helical" evidence="5">
    <location>
        <begin position="180"/>
        <end position="203"/>
    </location>
</feature>
<sequence length="210" mass="23611">MTKSPNQHFMTYVLVTMVGLYLLNLVSSGQINLALSLNTDKIITGHQYFRLLSFAFLHGSLLHLAGNLLIITNIIYPFFKHKLSPTFMLITFCISTITTGTLLLVCYAKVPFTFVGSSAGFYAFFGLMIIYYLRSGWSTFISDLSYQPIYNNLLVWAIFVFFIGSIITSVQEHFITFSGLYAHTISFIVGIIISSLTPTHLMINKPNSDI</sequence>
<feature type="transmembrane region" description="Helical" evidence="5">
    <location>
        <begin position="114"/>
        <end position="133"/>
    </location>
</feature>
<dbReference type="Pfam" id="PF01694">
    <property type="entry name" value="Rhomboid"/>
    <property type="match status" value="1"/>
</dbReference>
<dbReference type="GO" id="GO:0016020">
    <property type="term" value="C:membrane"/>
    <property type="evidence" value="ECO:0007669"/>
    <property type="project" value="UniProtKB-SubCell"/>
</dbReference>
<dbReference type="Proteomes" id="UP000033166">
    <property type="component" value="Chromosome I"/>
</dbReference>
<comment type="subcellular location">
    <subcellularLocation>
        <location evidence="1">Membrane</location>
        <topology evidence="1">Multi-pass membrane protein</topology>
    </subcellularLocation>
</comment>
<evidence type="ECO:0000256" key="4">
    <source>
        <dbReference type="ARBA" id="ARBA00023136"/>
    </source>
</evidence>
<dbReference type="SUPFAM" id="SSF144091">
    <property type="entry name" value="Rhomboid-like"/>
    <property type="match status" value="1"/>
</dbReference>
<name>A0A0D6DUY9_9LACT</name>
<dbReference type="RefSeq" id="WP_047914853.1">
    <property type="nucleotide sequence ID" value="NZ_LN774769.1"/>
</dbReference>
<keyword evidence="3 5" id="KW-1133">Transmembrane helix</keyword>
<dbReference type="KEGG" id="lpk:LACPI_0393"/>
<evidence type="ECO:0000259" key="6">
    <source>
        <dbReference type="Pfam" id="PF01694"/>
    </source>
</evidence>
<accession>A0A0D6DUY9</accession>
<dbReference type="EMBL" id="LN774769">
    <property type="protein sequence ID" value="CEN27593.1"/>
    <property type="molecule type" value="Genomic_DNA"/>
</dbReference>
<proteinExistence type="predicted"/>
<dbReference type="GO" id="GO:0004252">
    <property type="term" value="F:serine-type endopeptidase activity"/>
    <property type="evidence" value="ECO:0007669"/>
    <property type="project" value="InterPro"/>
</dbReference>
<feature type="transmembrane region" description="Helical" evidence="5">
    <location>
        <begin position="153"/>
        <end position="174"/>
    </location>
</feature>
<dbReference type="AlphaFoldDB" id="A0A0D6DUY9"/>
<evidence type="ECO:0000313" key="8">
    <source>
        <dbReference type="Proteomes" id="UP000033166"/>
    </source>
</evidence>
<keyword evidence="2 5" id="KW-0812">Transmembrane</keyword>
<dbReference type="InterPro" id="IPR022764">
    <property type="entry name" value="Peptidase_S54_rhomboid_dom"/>
</dbReference>
<evidence type="ECO:0000256" key="5">
    <source>
        <dbReference type="SAM" id="Phobius"/>
    </source>
</evidence>
<keyword evidence="4 5" id="KW-0472">Membrane</keyword>
<dbReference type="InterPro" id="IPR035952">
    <property type="entry name" value="Rhomboid-like_sf"/>
</dbReference>
<evidence type="ECO:0000256" key="1">
    <source>
        <dbReference type="ARBA" id="ARBA00004141"/>
    </source>
</evidence>
<gene>
    <name evidence="7" type="ORF">LACPI_0393</name>
</gene>
<dbReference type="Gene3D" id="1.20.1540.10">
    <property type="entry name" value="Rhomboid-like"/>
    <property type="match status" value="1"/>
</dbReference>
<dbReference type="HOGENOM" id="CLU_1308837_0_0_9"/>
<evidence type="ECO:0000313" key="7">
    <source>
        <dbReference type="EMBL" id="CEN27593.1"/>
    </source>
</evidence>
<feature type="domain" description="Peptidase S54 rhomboid" evidence="6">
    <location>
        <begin position="46"/>
        <end position="195"/>
    </location>
</feature>
<organism evidence="7 8">
    <name type="scientific">Pseudolactococcus piscium MKFS47</name>
    <dbReference type="NCBI Taxonomy" id="297352"/>
    <lineage>
        <taxon>Bacteria</taxon>
        <taxon>Bacillati</taxon>
        <taxon>Bacillota</taxon>
        <taxon>Bacilli</taxon>
        <taxon>Lactobacillales</taxon>
        <taxon>Streptococcaceae</taxon>
        <taxon>Pseudolactococcus</taxon>
    </lineage>
</organism>